<evidence type="ECO:0000313" key="12">
    <source>
        <dbReference type="Proteomes" id="UP001564408"/>
    </source>
</evidence>
<feature type="region of interest" description="Disordered" evidence="9">
    <location>
        <begin position="1"/>
        <end position="21"/>
    </location>
</feature>
<keyword evidence="12" id="KW-1185">Reference proteome</keyword>
<evidence type="ECO:0000256" key="8">
    <source>
        <dbReference type="RuleBase" id="RU363037"/>
    </source>
</evidence>
<evidence type="ECO:0000256" key="3">
    <source>
        <dbReference type="ARBA" id="ARBA00022741"/>
    </source>
</evidence>
<dbReference type="EMBL" id="JBDKXB010000021">
    <property type="protein sequence ID" value="MEY6433431.1"/>
    <property type="molecule type" value="Genomic_DNA"/>
</dbReference>
<feature type="binding site" evidence="7">
    <location>
        <position position="59"/>
    </location>
    <ligand>
        <name>L-glutamate</name>
        <dbReference type="ChEBI" id="CHEBI:29985"/>
    </ligand>
</feature>
<comment type="similarity">
    <text evidence="7">Belongs to the class-I aminoacyl-tRNA synthetase family. GluQ subfamily.</text>
</comment>
<keyword evidence="3 7" id="KW-0547">Nucleotide-binding</keyword>
<keyword evidence="5 7" id="KW-0067">ATP-binding</keyword>
<name>A0ABV4BFW2_9GAMM</name>
<keyword evidence="6 7" id="KW-0030">Aminoacyl-tRNA synthetase</keyword>
<evidence type="ECO:0000256" key="4">
    <source>
        <dbReference type="ARBA" id="ARBA00022833"/>
    </source>
</evidence>
<feature type="binding site" evidence="7">
    <location>
        <position position="117"/>
    </location>
    <ligand>
        <name>Zn(2+)</name>
        <dbReference type="ChEBI" id="CHEBI:29105"/>
    </ligand>
</feature>
<accession>A0ABV4BFW2</accession>
<dbReference type="Pfam" id="PF00749">
    <property type="entry name" value="tRNA-synt_1c"/>
    <property type="match status" value="1"/>
</dbReference>
<dbReference type="InterPro" id="IPR022380">
    <property type="entry name" value="Glu-Q_tRNA(Asp)_Synthase"/>
</dbReference>
<comment type="caution">
    <text evidence="11">The sequence shown here is derived from an EMBL/GenBank/DDBJ whole genome shotgun (WGS) entry which is preliminary data.</text>
</comment>
<feature type="binding site" evidence="7">
    <location>
        <position position="135"/>
    </location>
    <ligand>
        <name>Zn(2+)</name>
        <dbReference type="ChEBI" id="CHEBI:29105"/>
    </ligand>
</feature>
<evidence type="ECO:0000256" key="9">
    <source>
        <dbReference type="SAM" id="MobiDB-lite"/>
    </source>
</evidence>
<keyword evidence="2 7" id="KW-0479">Metal-binding</keyword>
<dbReference type="NCBIfam" id="NF004314">
    <property type="entry name" value="PRK05710.1-3"/>
    <property type="match status" value="1"/>
</dbReference>
<evidence type="ECO:0000256" key="7">
    <source>
        <dbReference type="HAMAP-Rule" id="MF_01428"/>
    </source>
</evidence>
<dbReference type="InterPro" id="IPR014729">
    <property type="entry name" value="Rossmann-like_a/b/a_fold"/>
</dbReference>
<dbReference type="GO" id="GO:0016874">
    <property type="term" value="F:ligase activity"/>
    <property type="evidence" value="ECO:0007669"/>
    <property type="project" value="UniProtKB-KW"/>
</dbReference>
<dbReference type="NCBIfam" id="NF004315">
    <property type="entry name" value="PRK05710.1-4"/>
    <property type="match status" value="1"/>
</dbReference>
<protein>
    <recommendedName>
        <fullName evidence="7">Glutamyl-Q tRNA(Asp) synthetase</fullName>
        <shortName evidence="7">Glu-Q-RSs</shortName>
        <ecNumber evidence="7">6.1.1.-</ecNumber>
    </recommendedName>
</protein>
<feature type="binding site" evidence="7">
    <location>
        <position position="252"/>
    </location>
    <ligand>
        <name>ATP</name>
        <dbReference type="ChEBI" id="CHEBI:30616"/>
    </ligand>
</feature>
<reference evidence="11 12" key="1">
    <citation type="submission" date="2024-05" db="EMBL/GenBank/DDBJ databases">
        <title>Genome Sequence and Characterization of the New Strain Purple Sulfur Bacterium of Genus Thioalkalicoccus.</title>
        <authorList>
            <person name="Bryantseva I.A."/>
            <person name="Kyndt J.A."/>
            <person name="Imhoff J.F."/>
        </authorList>
    </citation>
    <scope>NUCLEOTIDE SEQUENCE [LARGE SCALE GENOMIC DNA]</scope>
    <source>
        <strain evidence="11 12">Um2</strain>
    </source>
</reference>
<feature type="binding site" evidence="7">
    <location>
        <position position="211"/>
    </location>
    <ligand>
        <name>L-glutamate</name>
        <dbReference type="ChEBI" id="CHEBI:29985"/>
    </ligand>
</feature>
<feature type="binding site" evidence="7">
    <location>
        <position position="115"/>
    </location>
    <ligand>
        <name>Zn(2+)</name>
        <dbReference type="ChEBI" id="CHEBI:29105"/>
    </ligand>
</feature>
<evidence type="ECO:0000256" key="5">
    <source>
        <dbReference type="ARBA" id="ARBA00022840"/>
    </source>
</evidence>
<comment type="cofactor">
    <cofactor evidence="7">
        <name>Zn(2+)</name>
        <dbReference type="ChEBI" id="CHEBI:29105"/>
    </cofactor>
    <text evidence="7">Binds 1 zinc ion per subunit.</text>
</comment>
<dbReference type="PANTHER" id="PTHR43311:SF1">
    <property type="entry name" value="GLUTAMYL-Q TRNA(ASP) SYNTHETASE"/>
    <property type="match status" value="1"/>
</dbReference>
<feature type="compositionally biased region" description="Polar residues" evidence="9">
    <location>
        <begin position="1"/>
        <end position="11"/>
    </location>
</feature>
<feature type="domain" description="Glutamyl/glutaminyl-tRNA synthetase class Ib catalytic" evidence="10">
    <location>
        <begin position="21"/>
        <end position="255"/>
    </location>
</feature>
<gene>
    <name evidence="11" type="primary">gluQRS</name>
    <name evidence="7" type="synonym">gluQ</name>
    <name evidence="11" type="ORF">ABC977_13565</name>
</gene>
<keyword evidence="4 7" id="KW-0862">Zinc</keyword>
<dbReference type="InterPro" id="IPR020058">
    <property type="entry name" value="Glu/Gln-tRNA-synth_Ib_cat-dom"/>
</dbReference>
<proteinExistence type="inferred from homology"/>
<dbReference type="Gene3D" id="3.40.50.620">
    <property type="entry name" value="HUPs"/>
    <property type="match status" value="1"/>
</dbReference>
<dbReference type="InterPro" id="IPR000924">
    <property type="entry name" value="Glu/Gln-tRNA-synth"/>
</dbReference>
<feature type="binding site" evidence="7">
    <location>
        <position position="139"/>
    </location>
    <ligand>
        <name>Zn(2+)</name>
        <dbReference type="ChEBI" id="CHEBI:29105"/>
    </ligand>
</feature>
<sequence>MAKPSTRSGSGSAADAPPRYRGRFAPSPTGLLHLGSLVAALGSFLDARSRGGEWLVRIEDLDPLRTVSGVADAILSALDACGLHWDGSVHYQSQRTAAYAAALDRLIEQGLAYPCACSRKEIAAHGLAGIEGPVYPGTCRAGLPPGRTARAWRVGTDNDEVAFVDRVQGHRAQRIATAVGDFVVRRADGVHAYQLAVVVDDAWQGITDIVRGADLIASTPRQIHLQHLLGAPSPRYAHLPLVLDATGRKLSKSDAAHPLDPRDPLPALLRAWRFLGQPPLETAPANPAEFLEMATRVWAIERAAHQDRRRIAARQAE</sequence>
<evidence type="ECO:0000256" key="2">
    <source>
        <dbReference type="ARBA" id="ARBA00022723"/>
    </source>
</evidence>
<dbReference type="Proteomes" id="UP001564408">
    <property type="component" value="Unassembled WGS sequence"/>
</dbReference>
<dbReference type="PANTHER" id="PTHR43311">
    <property type="entry name" value="GLUTAMATE--TRNA LIGASE"/>
    <property type="match status" value="1"/>
</dbReference>
<organism evidence="11 12">
    <name type="scientific">Thioalkalicoccus limnaeus</name>
    <dbReference type="NCBI Taxonomy" id="120681"/>
    <lineage>
        <taxon>Bacteria</taxon>
        <taxon>Pseudomonadati</taxon>
        <taxon>Pseudomonadota</taxon>
        <taxon>Gammaproteobacteria</taxon>
        <taxon>Chromatiales</taxon>
        <taxon>Chromatiaceae</taxon>
        <taxon>Thioalkalicoccus</taxon>
    </lineage>
</organism>
<feature type="binding site" evidence="7">
    <location>
        <position position="193"/>
    </location>
    <ligand>
        <name>L-glutamate</name>
        <dbReference type="ChEBI" id="CHEBI:29985"/>
    </ligand>
</feature>
<feature type="short sequence motif" description="'HIGH' region" evidence="7">
    <location>
        <begin position="26"/>
        <end position="36"/>
    </location>
</feature>
<dbReference type="HAMAP" id="MF_01428">
    <property type="entry name" value="Glu_Q_tRNA_synth"/>
    <property type="match status" value="1"/>
</dbReference>
<keyword evidence="8" id="KW-0648">Protein biosynthesis</keyword>
<keyword evidence="1 7" id="KW-0436">Ligase</keyword>
<dbReference type="SUPFAM" id="SSF52374">
    <property type="entry name" value="Nucleotidylyl transferase"/>
    <property type="match status" value="1"/>
</dbReference>
<dbReference type="NCBIfam" id="TIGR03838">
    <property type="entry name" value="queuosine_YadB"/>
    <property type="match status" value="1"/>
</dbReference>
<feature type="binding site" evidence="7">
    <location>
        <begin position="23"/>
        <end position="27"/>
    </location>
    <ligand>
        <name>L-glutamate</name>
        <dbReference type="ChEBI" id="CHEBI:29985"/>
    </ligand>
</feature>
<dbReference type="NCBIfam" id="NF004313">
    <property type="entry name" value="PRK05710.1-2"/>
    <property type="match status" value="1"/>
</dbReference>
<dbReference type="EC" id="6.1.1.-" evidence="7"/>
<feature type="short sequence motif" description="'KMSKS' region" evidence="7">
    <location>
        <begin position="249"/>
        <end position="253"/>
    </location>
</feature>
<dbReference type="PRINTS" id="PR00987">
    <property type="entry name" value="TRNASYNTHGLU"/>
</dbReference>
<dbReference type="InterPro" id="IPR049940">
    <property type="entry name" value="GluQ/Sye"/>
</dbReference>
<evidence type="ECO:0000313" key="11">
    <source>
        <dbReference type="EMBL" id="MEY6433431.1"/>
    </source>
</evidence>
<evidence type="ECO:0000259" key="10">
    <source>
        <dbReference type="Pfam" id="PF00749"/>
    </source>
</evidence>
<evidence type="ECO:0000256" key="1">
    <source>
        <dbReference type="ARBA" id="ARBA00022598"/>
    </source>
</evidence>
<evidence type="ECO:0000256" key="6">
    <source>
        <dbReference type="ARBA" id="ARBA00023146"/>
    </source>
</evidence>
<comment type="function">
    <text evidence="7">Catalyzes the tRNA-independent activation of glutamate in presence of ATP and the subsequent transfer of glutamate onto a tRNA(Asp). Glutamate is transferred on the 2-amino-5-(4,5-dihydroxy-2-cyclopenten-1-yl) moiety of the queuosine in the wobble position of the QUC anticodon.</text>
</comment>